<dbReference type="AlphaFoldDB" id="A0A8T2U9P8"/>
<comment type="caution">
    <text evidence="3">The sequence shown here is derived from an EMBL/GenBank/DDBJ whole genome shotgun (WGS) entry which is preliminary data.</text>
</comment>
<keyword evidence="1" id="KW-0175">Coiled coil</keyword>
<evidence type="ECO:0000256" key="1">
    <source>
        <dbReference type="SAM" id="Coils"/>
    </source>
</evidence>
<evidence type="ECO:0000313" key="3">
    <source>
        <dbReference type="EMBL" id="KAH7432102.1"/>
    </source>
</evidence>
<name>A0A8T2U9P8_CERRI</name>
<dbReference type="InterPro" id="IPR033344">
    <property type="entry name" value="CURT1"/>
</dbReference>
<dbReference type="OrthoDB" id="2017061at2759"/>
<dbReference type="PANTHER" id="PTHR33222:SF36">
    <property type="entry name" value="CYANOBACTERIAL AMINOACYL-TRNA SYNTHETASE CAAD DOMAIN-CONTAINING PROTEIN"/>
    <property type="match status" value="1"/>
</dbReference>
<reference evidence="3" key="1">
    <citation type="submission" date="2021-08" db="EMBL/GenBank/DDBJ databases">
        <title>WGS assembly of Ceratopteris richardii.</title>
        <authorList>
            <person name="Marchant D.B."/>
            <person name="Chen G."/>
            <person name="Jenkins J."/>
            <person name="Shu S."/>
            <person name="Leebens-Mack J."/>
            <person name="Grimwood J."/>
            <person name="Schmutz J."/>
            <person name="Soltis P."/>
            <person name="Soltis D."/>
            <person name="Chen Z.-H."/>
        </authorList>
    </citation>
    <scope>NUCLEOTIDE SEQUENCE</scope>
    <source>
        <strain evidence="3">Whitten #5841</strain>
        <tissue evidence="3">Leaf</tissue>
    </source>
</reference>
<feature type="coiled-coil region" evidence="1">
    <location>
        <begin position="295"/>
        <end position="356"/>
    </location>
</feature>
<proteinExistence type="predicted"/>
<sequence length="450" mass="49248">MEASALSHFFLGPLSISRKGTSVCRGFNLYNRIAISCASYKEDSQVTKQSIPLSTPSVLDLPLASQSSQSPPESNERDVKPAVGAAGESSQSDAEILGTALRALGKTSSAQLAIYGGIIAGGIYLVESILNSFDGLPLLPETLQLVGVLYAIVLGSRLFQGKPVSLTPSPVKAIIELVDREGTLVQKTNLDLPQDLDVRIKARILQLSRERDEAVNKMKALERRVADFARVVAEKEALEAVAVQLAQERDEAMSEVIALKQAVDAMSDRMRNVENSLQSELEPLKRSSQALETVALQLASERDSALKELSDLKEQVNLSKYNEEEKAALESLALKLAAERDEANLENQRMKELLGKLSVAGKRDQGLSSEQEASLKERISASGMQFIDMSKPYEDQKEEVDKFVAHLVENYGAPAQWTEDYLKDILKDSSFKVQELQSSTTSLEEMESSV</sequence>
<keyword evidence="4" id="KW-1185">Reference proteome</keyword>
<feature type="coiled-coil region" evidence="1">
    <location>
        <begin position="204"/>
        <end position="262"/>
    </location>
</feature>
<accession>A0A8T2U9P8</accession>
<evidence type="ECO:0000256" key="2">
    <source>
        <dbReference type="SAM" id="MobiDB-lite"/>
    </source>
</evidence>
<protein>
    <submittedName>
        <fullName evidence="3">Uncharacterized protein</fullName>
    </submittedName>
</protein>
<gene>
    <name evidence="3" type="ORF">KP509_07G008500</name>
</gene>
<dbReference type="GO" id="GO:0009535">
    <property type="term" value="C:chloroplast thylakoid membrane"/>
    <property type="evidence" value="ECO:0007669"/>
    <property type="project" value="TreeGrafter"/>
</dbReference>
<dbReference type="EMBL" id="CM035412">
    <property type="protein sequence ID" value="KAH7432102.1"/>
    <property type="molecule type" value="Genomic_DNA"/>
</dbReference>
<organism evidence="3 4">
    <name type="scientific">Ceratopteris richardii</name>
    <name type="common">Triangle waterfern</name>
    <dbReference type="NCBI Taxonomy" id="49495"/>
    <lineage>
        <taxon>Eukaryota</taxon>
        <taxon>Viridiplantae</taxon>
        <taxon>Streptophyta</taxon>
        <taxon>Embryophyta</taxon>
        <taxon>Tracheophyta</taxon>
        <taxon>Polypodiopsida</taxon>
        <taxon>Polypodiidae</taxon>
        <taxon>Polypodiales</taxon>
        <taxon>Pteridineae</taxon>
        <taxon>Pteridaceae</taxon>
        <taxon>Parkerioideae</taxon>
        <taxon>Ceratopteris</taxon>
    </lineage>
</organism>
<evidence type="ECO:0000313" key="4">
    <source>
        <dbReference type="Proteomes" id="UP000825935"/>
    </source>
</evidence>
<dbReference type="PANTHER" id="PTHR33222">
    <property type="match status" value="1"/>
</dbReference>
<dbReference type="Proteomes" id="UP000825935">
    <property type="component" value="Chromosome 7"/>
</dbReference>
<feature type="region of interest" description="Disordered" evidence="2">
    <location>
        <begin position="62"/>
        <end position="90"/>
    </location>
</feature>